<name>A0ACB9SEK4_9MYRT</name>
<organism evidence="1 2">
    <name type="scientific">Melastoma candidum</name>
    <dbReference type="NCBI Taxonomy" id="119954"/>
    <lineage>
        <taxon>Eukaryota</taxon>
        <taxon>Viridiplantae</taxon>
        <taxon>Streptophyta</taxon>
        <taxon>Embryophyta</taxon>
        <taxon>Tracheophyta</taxon>
        <taxon>Spermatophyta</taxon>
        <taxon>Magnoliopsida</taxon>
        <taxon>eudicotyledons</taxon>
        <taxon>Gunneridae</taxon>
        <taxon>Pentapetalae</taxon>
        <taxon>rosids</taxon>
        <taxon>malvids</taxon>
        <taxon>Myrtales</taxon>
        <taxon>Melastomataceae</taxon>
        <taxon>Melastomatoideae</taxon>
        <taxon>Melastomateae</taxon>
        <taxon>Melastoma</taxon>
    </lineage>
</organism>
<dbReference type="EMBL" id="CM042880">
    <property type="protein sequence ID" value="KAI4388961.1"/>
    <property type="molecule type" value="Genomic_DNA"/>
</dbReference>
<comment type="caution">
    <text evidence="1">The sequence shown here is derived from an EMBL/GenBank/DDBJ whole genome shotgun (WGS) entry which is preliminary data.</text>
</comment>
<reference evidence="2" key="1">
    <citation type="journal article" date="2023" name="Front. Plant Sci.">
        <title>Chromosomal-level genome assembly of Melastoma candidum provides insights into trichome evolution.</title>
        <authorList>
            <person name="Zhong Y."/>
            <person name="Wu W."/>
            <person name="Sun C."/>
            <person name="Zou P."/>
            <person name="Liu Y."/>
            <person name="Dai S."/>
            <person name="Zhou R."/>
        </authorList>
    </citation>
    <scope>NUCLEOTIDE SEQUENCE [LARGE SCALE GENOMIC DNA]</scope>
</reference>
<gene>
    <name evidence="1" type="ORF">MLD38_001242</name>
</gene>
<evidence type="ECO:0000313" key="1">
    <source>
        <dbReference type="EMBL" id="KAI4388961.1"/>
    </source>
</evidence>
<evidence type="ECO:0000313" key="2">
    <source>
        <dbReference type="Proteomes" id="UP001057402"/>
    </source>
</evidence>
<accession>A0ACB9SEK4</accession>
<protein>
    <submittedName>
        <fullName evidence="1">Uncharacterized protein</fullName>
    </submittedName>
</protein>
<keyword evidence="2" id="KW-1185">Reference proteome</keyword>
<dbReference type="Proteomes" id="UP001057402">
    <property type="component" value="Chromosome 1"/>
</dbReference>
<proteinExistence type="predicted"/>
<sequence>MSVHHHDGGCPAAWPLENILIHTPSLEGTDGNGSSRRPALERTASRGLGSLRFLERTVTGKEDDAWRSVERRFDRLAVGARLPRDKFGACIGMGDTLEFAGELFDALARRREVADSENGITKPQLRTFWEDMTKKDLDSRLQIFFDMCDKNGDGRLSEEEVREVIVLSAASNKLVNLKQQAAAYASLIMEKLDPDHRGYIELWQLQTLLKEMIRLGEGGEGSTSAKTLSQAMIQRDCRNRVDRFLNNALEWVHDHWKRIWVVVVWLAVNAALFFWKFRKSRQADAFRVSGYCLCVAKGSAETLELNMALILLPVCRRFITDLRSTFLGKFSPFDDNINFHKLIAFGIAVGTIVHSFAHLACNFPRISSCPEEDFEYAFGRSFPDERPSYFALVTHVSSITGLIMCMIMAISFTLATPWFRRNMVKLPWKLHRLAGFNAFWYTHHLFILLYLLLFVHSWFLVVSRPWYTRTTWMYMAIPLLLYAYERMISSTSEMKHRVDIIKTVIYTGNVLALYLSKPLGFKYKSGMYIFVKCPEISGFEWHPFSITSAPGDEFLSVHIRALGDWTTELRNRVAEACGMPTRGTLSGALARIATKSTTEPEKLQDIFPKVLIKGPYGSPAQNYEKYDILLLVGLGIGATPFISILKDILHVSRWNSRSLQQDKQGSPQHAEKKGPQRAYFYWVTREQGSFEWFKGVMDDIAETDRDDVIEMHNYLSCVYEEGDARSALIAMVQKLQHAKDGVDIVSQSKIRTHFSRPNWRKVFTQLAETHKSSRIGVFYCGSSALTRQLRKLCLEFSLNSTTRFHFHKENF</sequence>